<accession>A0A2W5TM71</accession>
<dbReference type="CDD" id="cd01131">
    <property type="entry name" value="PilT"/>
    <property type="match status" value="1"/>
</dbReference>
<dbReference type="InterPro" id="IPR027417">
    <property type="entry name" value="P-loop_NTPase"/>
</dbReference>
<evidence type="ECO:0000259" key="2">
    <source>
        <dbReference type="PROSITE" id="PS00662"/>
    </source>
</evidence>
<dbReference type="PANTHER" id="PTHR30486">
    <property type="entry name" value="TWITCHING MOTILITY PROTEIN PILT"/>
    <property type="match status" value="1"/>
</dbReference>
<name>A0A2W5TM71_9BACT</name>
<organism evidence="3 4">
    <name type="scientific">Archangium gephyra</name>
    <dbReference type="NCBI Taxonomy" id="48"/>
    <lineage>
        <taxon>Bacteria</taxon>
        <taxon>Pseudomonadati</taxon>
        <taxon>Myxococcota</taxon>
        <taxon>Myxococcia</taxon>
        <taxon>Myxococcales</taxon>
        <taxon>Cystobacterineae</taxon>
        <taxon>Archangiaceae</taxon>
        <taxon>Archangium</taxon>
    </lineage>
</organism>
<evidence type="ECO:0000313" key="3">
    <source>
        <dbReference type="EMBL" id="PZR13896.1"/>
    </source>
</evidence>
<dbReference type="PANTHER" id="PTHR30486:SF12">
    <property type="entry name" value="TYPE IV PILUS ATPASE PILU"/>
    <property type="match status" value="1"/>
</dbReference>
<dbReference type="SUPFAM" id="SSF52540">
    <property type="entry name" value="P-loop containing nucleoside triphosphate hydrolases"/>
    <property type="match status" value="1"/>
</dbReference>
<dbReference type="GO" id="GO:0016887">
    <property type="term" value="F:ATP hydrolysis activity"/>
    <property type="evidence" value="ECO:0007669"/>
    <property type="project" value="InterPro"/>
</dbReference>
<dbReference type="InterPro" id="IPR050921">
    <property type="entry name" value="T4SS_GSP_E_ATPase"/>
</dbReference>
<dbReference type="GO" id="GO:0005524">
    <property type="term" value="F:ATP binding"/>
    <property type="evidence" value="ECO:0007669"/>
    <property type="project" value="InterPro"/>
</dbReference>
<dbReference type="EMBL" id="QFQP01000008">
    <property type="protein sequence ID" value="PZR13896.1"/>
    <property type="molecule type" value="Genomic_DNA"/>
</dbReference>
<dbReference type="InterPro" id="IPR001482">
    <property type="entry name" value="T2SS/T4SS_dom"/>
</dbReference>
<dbReference type="PROSITE" id="PS00662">
    <property type="entry name" value="T2SP_E"/>
    <property type="match status" value="1"/>
</dbReference>
<feature type="domain" description="Bacterial type II secretion system protein E" evidence="2">
    <location>
        <begin position="197"/>
        <end position="211"/>
    </location>
</feature>
<gene>
    <name evidence="3" type="ORF">DI536_11230</name>
</gene>
<protein>
    <submittedName>
        <fullName evidence="3">Type IV pili twitching motility protein PilT</fullName>
    </submittedName>
</protein>
<dbReference type="Gene3D" id="3.40.50.300">
    <property type="entry name" value="P-loop containing nucleotide triphosphate hydrolases"/>
    <property type="match status" value="1"/>
</dbReference>
<dbReference type="NCBIfam" id="TIGR01420">
    <property type="entry name" value="pilT_fam"/>
    <property type="match status" value="1"/>
</dbReference>
<dbReference type="Pfam" id="PF00437">
    <property type="entry name" value="T2SSE"/>
    <property type="match status" value="1"/>
</dbReference>
<dbReference type="InterPro" id="IPR006321">
    <property type="entry name" value="PilT/PilU"/>
</dbReference>
<dbReference type="Gene3D" id="3.30.450.90">
    <property type="match status" value="1"/>
</dbReference>
<dbReference type="Proteomes" id="UP000249061">
    <property type="component" value="Unassembled WGS sequence"/>
</dbReference>
<sequence>MELATFNQFLAAAVKNGASDVHFKVGSAPALRVNGQLLPVKVPALQPEDTARIARHLLSSSRYKGAIDDLQDWDTSYPLEGVGRFRANIYRNKGHLGAILRSIPLQIPDFQKLGLPKTLEKMSQEDRGLILVTGVTGSGKSSTLAAMVNYINAHYRKHIVTIEDPIEFVHEDKFSRVMQREIGPDTPDFGKALRAAMRQDPDVILVGEMRDAETIEIAIKAAETGHLVLSTVHTQDAYRTINRIIGVFPPEAQAGVRMRLAENLRGSISQRLLPHASGKGRVVAAEIMVSNLSVTEFIKDPDRTHEIKDFLERSHDILGTQSFDQHLVQLLRAGQITVEVAKEAASNPSDFERALAFE</sequence>
<comment type="similarity">
    <text evidence="1">Belongs to the GSP E family.</text>
</comment>
<dbReference type="AlphaFoldDB" id="A0A2W5TM71"/>
<reference evidence="3 4" key="1">
    <citation type="submission" date="2017-08" db="EMBL/GenBank/DDBJ databases">
        <title>Infants hospitalized years apart are colonized by the same room-sourced microbial strains.</title>
        <authorList>
            <person name="Brooks B."/>
            <person name="Olm M.R."/>
            <person name="Firek B.A."/>
            <person name="Baker R."/>
            <person name="Thomas B.C."/>
            <person name="Morowitz M.J."/>
            <person name="Banfield J.F."/>
        </authorList>
    </citation>
    <scope>NUCLEOTIDE SEQUENCE [LARGE SCALE GENOMIC DNA]</scope>
    <source>
        <strain evidence="3">S2_003_000_R2_14</strain>
    </source>
</reference>
<proteinExistence type="inferred from homology"/>
<evidence type="ECO:0000256" key="1">
    <source>
        <dbReference type="ARBA" id="ARBA00006611"/>
    </source>
</evidence>
<comment type="caution">
    <text evidence="3">The sequence shown here is derived from an EMBL/GenBank/DDBJ whole genome shotgun (WGS) entry which is preliminary data.</text>
</comment>
<evidence type="ECO:0000313" key="4">
    <source>
        <dbReference type="Proteomes" id="UP000249061"/>
    </source>
</evidence>